<organism evidence="1 2">
    <name type="scientific">Liparis tanakae</name>
    <name type="common">Tanaka's snailfish</name>
    <dbReference type="NCBI Taxonomy" id="230148"/>
    <lineage>
        <taxon>Eukaryota</taxon>
        <taxon>Metazoa</taxon>
        <taxon>Chordata</taxon>
        <taxon>Craniata</taxon>
        <taxon>Vertebrata</taxon>
        <taxon>Euteleostomi</taxon>
        <taxon>Actinopterygii</taxon>
        <taxon>Neopterygii</taxon>
        <taxon>Teleostei</taxon>
        <taxon>Neoteleostei</taxon>
        <taxon>Acanthomorphata</taxon>
        <taxon>Eupercaria</taxon>
        <taxon>Perciformes</taxon>
        <taxon>Cottioidei</taxon>
        <taxon>Cottales</taxon>
        <taxon>Liparidae</taxon>
        <taxon>Liparis</taxon>
    </lineage>
</organism>
<gene>
    <name evidence="1" type="ORF">EYF80_045394</name>
</gene>
<name>A0A4Z2FTR4_9TELE</name>
<dbReference type="AlphaFoldDB" id="A0A4Z2FTR4"/>
<proteinExistence type="predicted"/>
<dbReference type="Proteomes" id="UP000314294">
    <property type="component" value="Unassembled WGS sequence"/>
</dbReference>
<dbReference type="EMBL" id="SRLO01000904">
    <property type="protein sequence ID" value="TNN44401.1"/>
    <property type="molecule type" value="Genomic_DNA"/>
</dbReference>
<evidence type="ECO:0000313" key="2">
    <source>
        <dbReference type="Proteomes" id="UP000314294"/>
    </source>
</evidence>
<evidence type="ECO:0000313" key="1">
    <source>
        <dbReference type="EMBL" id="TNN44401.1"/>
    </source>
</evidence>
<accession>A0A4Z2FTR4</accession>
<keyword evidence="2" id="KW-1185">Reference proteome</keyword>
<protein>
    <submittedName>
        <fullName evidence="1">Uncharacterized protein</fullName>
    </submittedName>
</protein>
<comment type="caution">
    <text evidence="1">The sequence shown here is derived from an EMBL/GenBank/DDBJ whole genome shotgun (WGS) entry which is preliminary data.</text>
</comment>
<reference evidence="1 2" key="1">
    <citation type="submission" date="2019-03" db="EMBL/GenBank/DDBJ databases">
        <title>First draft genome of Liparis tanakae, snailfish: a comprehensive survey of snailfish specific genes.</title>
        <authorList>
            <person name="Kim W."/>
            <person name="Song I."/>
            <person name="Jeong J.-H."/>
            <person name="Kim D."/>
            <person name="Kim S."/>
            <person name="Ryu S."/>
            <person name="Song J.Y."/>
            <person name="Lee S.K."/>
        </authorList>
    </citation>
    <scope>NUCLEOTIDE SEQUENCE [LARGE SCALE GENOMIC DNA]</scope>
    <source>
        <tissue evidence="1">Muscle</tissue>
    </source>
</reference>
<sequence length="73" mass="8396">MAVTETPFDNLQKRVSFGILCASRRSAHRRELALTIQELRAGHEFDICQQSYDYNVEKEASCWFESPVLLVCS</sequence>